<evidence type="ECO:0000313" key="3">
    <source>
        <dbReference type="EMBL" id="CDM70078.1"/>
    </source>
</evidence>
<keyword evidence="3" id="KW-0830">Ubiquinone</keyword>
<dbReference type="CDD" id="cd02440">
    <property type="entry name" value="AdoMet_MTases"/>
    <property type="match status" value="1"/>
</dbReference>
<name>W6S026_9CLOT</name>
<dbReference type="PANTHER" id="PTHR44068:SF1">
    <property type="entry name" value="HYPOTHETICAL LOC100005854"/>
    <property type="match status" value="1"/>
</dbReference>
<dbReference type="GO" id="GO:0003838">
    <property type="term" value="F:sterol 24-C-methyltransferase activity"/>
    <property type="evidence" value="ECO:0007669"/>
    <property type="project" value="TreeGrafter"/>
</dbReference>
<dbReference type="GO" id="GO:0016126">
    <property type="term" value="P:sterol biosynthetic process"/>
    <property type="evidence" value="ECO:0007669"/>
    <property type="project" value="TreeGrafter"/>
</dbReference>
<dbReference type="PATRIC" id="fig|1216932.3.peg.2927"/>
<dbReference type="Pfam" id="PF08241">
    <property type="entry name" value="Methyltransf_11"/>
    <property type="match status" value="1"/>
</dbReference>
<feature type="domain" description="Methyltransferase type 11" evidence="2">
    <location>
        <begin position="51"/>
        <end position="148"/>
    </location>
</feature>
<dbReference type="RefSeq" id="WP_051483885.1">
    <property type="nucleotide sequence ID" value="NZ_HG917869.1"/>
</dbReference>
<dbReference type="EMBL" id="HG917869">
    <property type="protein sequence ID" value="CDM70078.1"/>
    <property type="molecule type" value="Genomic_DNA"/>
</dbReference>
<gene>
    <name evidence="3" type="ORF">CM240_2961</name>
</gene>
<dbReference type="GO" id="GO:0032259">
    <property type="term" value="P:methylation"/>
    <property type="evidence" value="ECO:0007669"/>
    <property type="project" value="UniProtKB-KW"/>
</dbReference>
<evidence type="ECO:0000256" key="1">
    <source>
        <dbReference type="ARBA" id="ARBA00022679"/>
    </source>
</evidence>
<dbReference type="AlphaFoldDB" id="W6S026"/>
<dbReference type="Proteomes" id="UP000019426">
    <property type="component" value="Chromosome M2/40_rep2"/>
</dbReference>
<keyword evidence="1" id="KW-0808">Transferase</keyword>
<organism evidence="3 4">
    <name type="scientific">Clostridium bornimense</name>
    <dbReference type="NCBI Taxonomy" id="1216932"/>
    <lineage>
        <taxon>Bacteria</taxon>
        <taxon>Bacillati</taxon>
        <taxon>Bacillota</taxon>
        <taxon>Clostridia</taxon>
        <taxon>Eubacteriales</taxon>
        <taxon>Clostridiaceae</taxon>
        <taxon>Clostridium</taxon>
    </lineage>
</organism>
<dbReference type="OrthoDB" id="9772751at2"/>
<keyword evidence="4" id="KW-1185">Reference proteome</keyword>
<dbReference type="PANTHER" id="PTHR44068">
    <property type="entry name" value="ZGC:194242"/>
    <property type="match status" value="1"/>
</dbReference>
<evidence type="ECO:0000313" key="4">
    <source>
        <dbReference type="Proteomes" id="UP000019426"/>
    </source>
</evidence>
<dbReference type="InterPro" id="IPR029063">
    <property type="entry name" value="SAM-dependent_MTases_sf"/>
</dbReference>
<dbReference type="InterPro" id="IPR050447">
    <property type="entry name" value="Erg6_SMT_methyltransf"/>
</dbReference>
<keyword evidence="3" id="KW-0489">Methyltransferase</keyword>
<evidence type="ECO:0000259" key="2">
    <source>
        <dbReference type="Pfam" id="PF08241"/>
    </source>
</evidence>
<dbReference type="eggNOG" id="COG2226">
    <property type="taxonomic scope" value="Bacteria"/>
</dbReference>
<reference evidence="3 4" key="1">
    <citation type="submission" date="2013-11" db="EMBL/GenBank/DDBJ databases">
        <title>Complete genome sequence of Clostridum sp. M2/40.</title>
        <authorList>
            <person name="Wibberg D."/>
            <person name="Puehler A."/>
            <person name="Schlueter A."/>
        </authorList>
    </citation>
    <scope>NUCLEOTIDE SEQUENCE [LARGE SCALE GENOMIC DNA]</scope>
    <source>
        <strain evidence="4">M2/40</strain>
    </source>
</reference>
<dbReference type="STRING" id="1216932.CM240_2961"/>
<dbReference type="SUPFAM" id="SSF53335">
    <property type="entry name" value="S-adenosyl-L-methionine-dependent methyltransferases"/>
    <property type="match status" value="1"/>
</dbReference>
<dbReference type="Gene3D" id="3.40.50.150">
    <property type="entry name" value="Vaccinia Virus protein VP39"/>
    <property type="match status" value="1"/>
</dbReference>
<proteinExistence type="predicted"/>
<accession>W6S026</accession>
<dbReference type="InterPro" id="IPR013216">
    <property type="entry name" value="Methyltransf_11"/>
</dbReference>
<dbReference type="KEGG" id="clt:CM240_2961"/>
<sequence length="209" mass="23889">MSKFTEYIGSQFGNPRGVLGKVCCLLMNIINKEMYKRTVSLISISSNANSLDIGYGNGYFLKQLYKTHRPNMYGIDISEDIQKQASKRNSLADGAGKLHLTVGDCCYLPYDNNYFDVVTSINTIYFWNDTVKGLSEINRVLKPRGSFFNVVYTKEWLQKLSYTKKGFRFFEKNDFLSMGKQAGFSDIKIQEIVKNKSFVVIFSSSEDKL</sequence>
<dbReference type="HOGENOM" id="CLU_081534_1_2_9"/>
<protein>
    <submittedName>
        <fullName evidence="3">Methylase involved in ubiquinone/menaquinone biosynthesis</fullName>
    </submittedName>
</protein>